<evidence type="ECO:0008006" key="4">
    <source>
        <dbReference type="Google" id="ProtNLM"/>
    </source>
</evidence>
<organism evidence="2 3">
    <name type="scientific">Vigna mungo</name>
    <name type="common">Black gram</name>
    <name type="synonym">Phaseolus mungo</name>
    <dbReference type="NCBI Taxonomy" id="3915"/>
    <lineage>
        <taxon>Eukaryota</taxon>
        <taxon>Viridiplantae</taxon>
        <taxon>Streptophyta</taxon>
        <taxon>Embryophyta</taxon>
        <taxon>Tracheophyta</taxon>
        <taxon>Spermatophyta</taxon>
        <taxon>Magnoliopsida</taxon>
        <taxon>eudicotyledons</taxon>
        <taxon>Gunneridae</taxon>
        <taxon>Pentapetalae</taxon>
        <taxon>rosids</taxon>
        <taxon>fabids</taxon>
        <taxon>Fabales</taxon>
        <taxon>Fabaceae</taxon>
        <taxon>Papilionoideae</taxon>
        <taxon>50 kb inversion clade</taxon>
        <taxon>NPAAA clade</taxon>
        <taxon>indigoferoid/millettioid clade</taxon>
        <taxon>Phaseoleae</taxon>
        <taxon>Vigna</taxon>
    </lineage>
</organism>
<keyword evidence="1" id="KW-0812">Transmembrane</keyword>
<accession>A0AAQ3N7N8</accession>
<dbReference type="EMBL" id="CP144695">
    <property type="protein sequence ID" value="WVZ04604.1"/>
    <property type="molecule type" value="Genomic_DNA"/>
</dbReference>
<reference evidence="2 3" key="1">
    <citation type="journal article" date="2023" name="Life. Sci Alliance">
        <title>Evolutionary insights into 3D genome organization and epigenetic landscape of Vigna mungo.</title>
        <authorList>
            <person name="Junaid A."/>
            <person name="Singh B."/>
            <person name="Bhatia S."/>
        </authorList>
    </citation>
    <scope>NUCLEOTIDE SEQUENCE [LARGE SCALE GENOMIC DNA]</scope>
    <source>
        <strain evidence="2">Urdbean</strain>
    </source>
</reference>
<dbReference type="AlphaFoldDB" id="A0AAQ3N7N8"/>
<evidence type="ECO:0000313" key="2">
    <source>
        <dbReference type="EMBL" id="WVZ04604.1"/>
    </source>
</evidence>
<evidence type="ECO:0000313" key="3">
    <source>
        <dbReference type="Proteomes" id="UP001374535"/>
    </source>
</evidence>
<feature type="transmembrane region" description="Helical" evidence="1">
    <location>
        <begin position="64"/>
        <end position="91"/>
    </location>
</feature>
<feature type="transmembrane region" description="Helical" evidence="1">
    <location>
        <begin position="25"/>
        <end position="52"/>
    </location>
</feature>
<feature type="transmembrane region" description="Helical" evidence="1">
    <location>
        <begin position="98"/>
        <end position="116"/>
    </location>
</feature>
<keyword evidence="1" id="KW-0472">Membrane</keyword>
<keyword evidence="1" id="KW-1133">Transmembrane helix</keyword>
<proteinExistence type="predicted"/>
<keyword evidence="3" id="KW-1185">Reference proteome</keyword>
<name>A0AAQ3N7N8_VIGMU</name>
<protein>
    <recommendedName>
        <fullName evidence="4">Transmembrane protein</fullName>
    </recommendedName>
</protein>
<sequence length="270" mass="30629">MAEGEVRFLFSGLSRSGRLWRWRSCFHLDTVVIVFGFGFHFFRLACIFIGNLFMYDFPSVVVGFWYFCCECVSYGEACSIFGCLVILPVAVSTKFGRVEFLSFSFVITLFLLPHSFSVKGELLLFHFLRSSIEREGWNRGFWWVSITCLLLSARNSDTVKSSRLDGLERDTNESQIPSLRGEEGTKDVRERVYVLENGFQTSLVNDGSPCSFVASSHYRPHHHYRPHQSVMAVPVVLIQAPSLLDGNPVPRGCHCPPLSKSSYLKFHGAI</sequence>
<gene>
    <name evidence="2" type="ORF">V8G54_017950</name>
</gene>
<dbReference type="Proteomes" id="UP001374535">
    <property type="component" value="Chromosome 6"/>
</dbReference>
<evidence type="ECO:0000256" key="1">
    <source>
        <dbReference type="SAM" id="Phobius"/>
    </source>
</evidence>